<comment type="caution">
    <text evidence="1">The sequence shown here is derived from an EMBL/GenBank/DDBJ whole genome shotgun (WGS) entry which is preliminary data.</text>
</comment>
<evidence type="ECO:0000313" key="1">
    <source>
        <dbReference type="EMBL" id="KUM49789.1"/>
    </source>
</evidence>
<name>A0A101M2C1_PICGL</name>
<sequence length="66" mass="6937">MLLQPLLMIARDPDLEPTEEDLVPALDLNLEGVAVFTSMDTFVPTFSFAAGESASGSETASFTGTA</sequence>
<geneLocation type="mitochondrion" evidence="1"/>
<dbReference type="EMBL" id="LKAM01000002">
    <property type="protein sequence ID" value="KUM49789.1"/>
    <property type="molecule type" value="Genomic_DNA"/>
</dbReference>
<organism evidence="1">
    <name type="scientific">Picea glauca</name>
    <name type="common">White spruce</name>
    <name type="synonym">Pinus glauca</name>
    <dbReference type="NCBI Taxonomy" id="3330"/>
    <lineage>
        <taxon>Eukaryota</taxon>
        <taxon>Viridiplantae</taxon>
        <taxon>Streptophyta</taxon>
        <taxon>Embryophyta</taxon>
        <taxon>Tracheophyta</taxon>
        <taxon>Spermatophyta</taxon>
        <taxon>Pinopsida</taxon>
        <taxon>Pinidae</taxon>
        <taxon>Conifers I</taxon>
        <taxon>Pinales</taxon>
        <taxon>Pinaceae</taxon>
        <taxon>Picea</taxon>
    </lineage>
</organism>
<accession>A0A101M2C1</accession>
<dbReference type="AlphaFoldDB" id="A0A101M2C1"/>
<gene>
    <name evidence="1" type="ORF">ABT39_MTgene3016</name>
</gene>
<reference evidence="1" key="1">
    <citation type="journal article" date="2015" name="Genome Biol. Evol.">
        <title>Organellar Genomes of White Spruce (Picea glauca): Assembly and Annotation.</title>
        <authorList>
            <person name="Jackman S.D."/>
            <person name="Warren R.L."/>
            <person name="Gibb E.A."/>
            <person name="Vandervalk B.P."/>
            <person name="Mohamadi H."/>
            <person name="Chu J."/>
            <person name="Raymond A."/>
            <person name="Pleasance S."/>
            <person name="Coope R."/>
            <person name="Wildung M.R."/>
            <person name="Ritland C.E."/>
            <person name="Bousquet J."/>
            <person name="Jones S.J."/>
            <person name="Bohlmann J."/>
            <person name="Birol I."/>
        </authorList>
    </citation>
    <scope>NUCLEOTIDE SEQUENCE [LARGE SCALE GENOMIC DNA]</scope>
    <source>
        <tissue evidence="1">Flushing bud</tissue>
    </source>
</reference>
<proteinExistence type="predicted"/>
<keyword evidence="1" id="KW-0496">Mitochondrion</keyword>
<protein>
    <submittedName>
        <fullName evidence="1">Uncharacterized protein</fullName>
    </submittedName>
</protein>